<proteinExistence type="predicted"/>
<evidence type="ECO:0000313" key="2">
    <source>
        <dbReference type="Proteomes" id="UP000277204"/>
    </source>
</evidence>
<gene>
    <name evidence="1" type="ORF">SMRZ_LOCUS15426</name>
</gene>
<keyword evidence="2" id="KW-1185">Reference proteome</keyword>
<protein>
    <submittedName>
        <fullName evidence="1">Uncharacterized protein</fullName>
    </submittedName>
</protein>
<evidence type="ECO:0000313" key="1">
    <source>
        <dbReference type="EMBL" id="VDP18265.1"/>
    </source>
</evidence>
<dbReference type="Proteomes" id="UP000277204">
    <property type="component" value="Unassembled WGS sequence"/>
</dbReference>
<dbReference type="AlphaFoldDB" id="A0A183MHA1"/>
<dbReference type="EMBL" id="UZAI01016931">
    <property type="protein sequence ID" value="VDP18265.1"/>
    <property type="molecule type" value="Genomic_DNA"/>
</dbReference>
<reference evidence="1 2" key="1">
    <citation type="submission" date="2018-11" db="EMBL/GenBank/DDBJ databases">
        <authorList>
            <consortium name="Pathogen Informatics"/>
        </authorList>
    </citation>
    <scope>NUCLEOTIDE SEQUENCE [LARGE SCALE GENOMIC DNA]</scope>
    <source>
        <strain evidence="1 2">Zambia</strain>
    </source>
</reference>
<name>A0A183MHA1_9TREM</name>
<sequence length="37" mass="4537">MESSLMHVSSYLRLGSWMYLYLKVDIHSRTRTRYRSL</sequence>
<organism evidence="1 2">
    <name type="scientific">Schistosoma margrebowiei</name>
    <dbReference type="NCBI Taxonomy" id="48269"/>
    <lineage>
        <taxon>Eukaryota</taxon>
        <taxon>Metazoa</taxon>
        <taxon>Spiralia</taxon>
        <taxon>Lophotrochozoa</taxon>
        <taxon>Platyhelminthes</taxon>
        <taxon>Trematoda</taxon>
        <taxon>Digenea</taxon>
        <taxon>Strigeidida</taxon>
        <taxon>Schistosomatoidea</taxon>
        <taxon>Schistosomatidae</taxon>
        <taxon>Schistosoma</taxon>
    </lineage>
</organism>
<accession>A0A183MHA1</accession>